<keyword evidence="9" id="KW-1185">Reference proteome</keyword>
<keyword evidence="2" id="KW-0067">ATP-binding</keyword>
<dbReference type="InterPro" id="IPR001789">
    <property type="entry name" value="Sig_transdc_resp-reg_receiver"/>
</dbReference>
<dbReference type="Gene3D" id="3.40.50.2300">
    <property type="match status" value="1"/>
</dbReference>
<evidence type="ECO:0000256" key="4">
    <source>
        <dbReference type="ARBA" id="ARBA00023163"/>
    </source>
</evidence>
<evidence type="ECO:0000256" key="2">
    <source>
        <dbReference type="ARBA" id="ARBA00022840"/>
    </source>
</evidence>
<dbReference type="InterPro" id="IPR058031">
    <property type="entry name" value="AAA_lid_NorR"/>
</dbReference>
<dbReference type="InterPro" id="IPR003593">
    <property type="entry name" value="AAA+_ATPase"/>
</dbReference>
<dbReference type="InterPro" id="IPR025662">
    <property type="entry name" value="Sigma_54_int_dom_ATP-bd_1"/>
</dbReference>
<dbReference type="PROSITE" id="PS00675">
    <property type="entry name" value="SIGMA54_INTERACT_1"/>
    <property type="match status" value="1"/>
</dbReference>
<dbReference type="Pfam" id="PF25601">
    <property type="entry name" value="AAA_lid_14"/>
    <property type="match status" value="1"/>
</dbReference>
<dbReference type="SUPFAM" id="SSF52172">
    <property type="entry name" value="CheY-like"/>
    <property type="match status" value="1"/>
</dbReference>
<dbReference type="InterPro" id="IPR009057">
    <property type="entry name" value="Homeodomain-like_sf"/>
</dbReference>
<evidence type="ECO:0000259" key="6">
    <source>
        <dbReference type="PROSITE" id="PS50045"/>
    </source>
</evidence>
<evidence type="ECO:0000259" key="7">
    <source>
        <dbReference type="PROSITE" id="PS50110"/>
    </source>
</evidence>
<accession>A0ABM7P5J4</accession>
<reference evidence="8" key="1">
    <citation type="journal article" date="2022" name="Arch. Microbiol.">
        <title>Pseudodesulfovibrio sediminis sp. nov., a mesophilic and neutrophilic sulfate-reducing bacterium isolated from sediment of a brackish lake.</title>
        <authorList>
            <person name="Takahashi A."/>
            <person name="Kojima H."/>
            <person name="Watanabe M."/>
            <person name="Fukui M."/>
        </authorList>
    </citation>
    <scope>NUCLEOTIDE SEQUENCE</scope>
    <source>
        <strain evidence="8">SF6</strain>
    </source>
</reference>
<dbReference type="EMBL" id="AP024485">
    <property type="protein sequence ID" value="BCS88153.1"/>
    <property type="molecule type" value="Genomic_DNA"/>
</dbReference>
<dbReference type="Pfam" id="PF00158">
    <property type="entry name" value="Sigma54_activat"/>
    <property type="match status" value="1"/>
</dbReference>
<dbReference type="PROSITE" id="PS50110">
    <property type="entry name" value="RESPONSE_REGULATORY"/>
    <property type="match status" value="1"/>
</dbReference>
<dbReference type="CDD" id="cd00009">
    <property type="entry name" value="AAA"/>
    <property type="match status" value="1"/>
</dbReference>
<keyword evidence="4" id="KW-0804">Transcription</keyword>
<dbReference type="Proteomes" id="UP001053296">
    <property type="component" value="Chromosome"/>
</dbReference>
<keyword evidence="5" id="KW-0597">Phosphoprotein</keyword>
<dbReference type="InterPro" id="IPR002078">
    <property type="entry name" value="Sigma_54_int"/>
</dbReference>
<evidence type="ECO:0000256" key="5">
    <source>
        <dbReference type="PROSITE-ProRule" id="PRU00169"/>
    </source>
</evidence>
<dbReference type="InterPro" id="IPR011006">
    <property type="entry name" value="CheY-like_superfamily"/>
</dbReference>
<dbReference type="InterPro" id="IPR027417">
    <property type="entry name" value="P-loop_NTPase"/>
</dbReference>
<dbReference type="PANTHER" id="PTHR32071">
    <property type="entry name" value="TRANSCRIPTIONAL REGULATORY PROTEIN"/>
    <property type="match status" value="1"/>
</dbReference>
<dbReference type="SUPFAM" id="SSF52540">
    <property type="entry name" value="P-loop containing nucleoside triphosphate hydrolases"/>
    <property type="match status" value="1"/>
</dbReference>
<dbReference type="Gene3D" id="1.10.10.60">
    <property type="entry name" value="Homeodomain-like"/>
    <property type="match status" value="1"/>
</dbReference>
<dbReference type="RefSeq" id="WP_229595539.1">
    <property type="nucleotide sequence ID" value="NZ_AP024485.1"/>
</dbReference>
<dbReference type="PROSITE" id="PS00688">
    <property type="entry name" value="SIGMA54_INTERACT_3"/>
    <property type="match status" value="1"/>
</dbReference>
<name>A0ABM7P5J4_9BACT</name>
<dbReference type="Gene3D" id="1.10.8.60">
    <property type="match status" value="1"/>
</dbReference>
<evidence type="ECO:0000313" key="8">
    <source>
        <dbReference type="EMBL" id="BCS88153.1"/>
    </source>
</evidence>
<feature type="domain" description="Response regulatory" evidence="7">
    <location>
        <begin position="2"/>
        <end position="118"/>
    </location>
</feature>
<proteinExistence type="predicted"/>
<feature type="domain" description="Sigma-54 factor interaction" evidence="6">
    <location>
        <begin position="169"/>
        <end position="396"/>
    </location>
</feature>
<dbReference type="PROSITE" id="PS50045">
    <property type="entry name" value="SIGMA54_INTERACT_4"/>
    <property type="match status" value="1"/>
</dbReference>
<keyword evidence="1" id="KW-0547">Nucleotide-binding</keyword>
<evidence type="ECO:0000256" key="1">
    <source>
        <dbReference type="ARBA" id="ARBA00022741"/>
    </source>
</evidence>
<gene>
    <name evidence="8" type="ORF">PSDVSF_13950</name>
</gene>
<dbReference type="InterPro" id="IPR025944">
    <property type="entry name" value="Sigma_54_int_dom_CS"/>
</dbReference>
<sequence length="483" mass="53474">MRILLVDDDAATRESLAEYLTLLGQAVTPCPDADSALRLCQNHDFDMVLSDIQMPGKTGIELVREIKRLSGPRLPDVVLYTGHADLELAIGALRAGAYDYLTKPINLDELKAILQRVAEHQSLLSENDRLTRKFDEVVAEATNDYRAELARLRELLEKQAGLDNIGIFSDAMWRVVSHAKRYHEDRDLPVLIQGETGVGKEIVAKIIHYGTDASSLPFVAINCAALPPSLFESELFGYEPGAFTGGASRGARGKIDLAKGGTLFLDEIGEIPVELQAKLLRVIEGRTYYRVGGLQSIKTDVRIIAATNINLGERIEQGLFRKDLYYRLRVGSILVPPLRERPDDIVPLAQSFLVTFAKKRGKGFAEISPEVARELLAHPWPGNVRELKNTLEWISVMYDGTALRPEHLRGALDDREEVTIPTPSAAPPLRQGRKKYRPTEAEIDAALTASGGNKTQAAAQLGISIRMLYYRLAARTNNESETQ</sequence>
<organism evidence="8 9">
    <name type="scientific">Pseudodesulfovibrio sediminis</name>
    <dbReference type="NCBI Taxonomy" id="2810563"/>
    <lineage>
        <taxon>Bacteria</taxon>
        <taxon>Pseudomonadati</taxon>
        <taxon>Thermodesulfobacteriota</taxon>
        <taxon>Desulfovibrionia</taxon>
        <taxon>Desulfovibrionales</taxon>
        <taxon>Desulfovibrionaceae</taxon>
    </lineage>
</organism>
<protein>
    <submittedName>
        <fullName evidence="8">Sigma-54-dependent Fis family transcriptional regulator</fullName>
    </submittedName>
</protein>
<evidence type="ECO:0000313" key="9">
    <source>
        <dbReference type="Proteomes" id="UP001053296"/>
    </source>
</evidence>
<evidence type="ECO:0000256" key="3">
    <source>
        <dbReference type="ARBA" id="ARBA00023015"/>
    </source>
</evidence>
<dbReference type="Pfam" id="PF02954">
    <property type="entry name" value="HTH_8"/>
    <property type="match status" value="1"/>
</dbReference>
<dbReference type="SMART" id="SM00382">
    <property type="entry name" value="AAA"/>
    <property type="match status" value="1"/>
</dbReference>
<dbReference type="InterPro" id="IPR002197">
    <property type="entry name" value="HTH_Fis"/>
</dbReference>
<dbReference type="Gene3D" id="3.40.50.300">
    <property type="entry name" value="P-loop containing nucleotide triphosphate hydrolases"/>
    <property type="match status" value="1"/>
</dbReference>
<keyword evidence="3" id="KW-0805">Transcription regulation</keyword>
<dbReference type="Pfam" id="PF00072">
    <property type="entry name" value="Response_reg"/>
    <property type="match status" value="1"/>
</dbReference>
<dbReference type="SUPFAM" id="SSF46689">
    <property type="entry name" value="Homeodomain-like"/>
    <property type="match status" value="1"/>
</dbReference>
<dbReference type="SMART" id="SM00448">
    <property type="entry name" value="REC"/>
    <property type="match status" value="1"/>
</dbReference>
<feature type="modified residue" description="4-aspartylphosphate" evidence="5">
    <location>
        <position position="51"/>
    </location>
</feature>